<protein>
    <submittedName>
        <fullName evidence="1">Uncharacterized protein</fullName>
    </submittedName>
</protein>
<evidence type="ECO:0000313" key="1">
    <source>
        <dbReference type="EMBL" id="QSS50472.1"/>
    </source>
</evidence>
<dbReference type="AlphaFoldDB" id="A0A8A1LEQ2"/>
<proteinExistence type="predicted"/>
<dbReference type="VEuPathDB" id="FungiDB:I7I53_11171"/>
<gene>
    <name evidence="1" type="ORF">I7I53_11171</name>
</gene>
<sequence>MTMNATKDEKNDNKNKKTCNHCKRNGHEEFNCWDKYPEKKPENLRKASTVEPANVIEEQVF</sequence>
<reference evidence="1" key="1">
    <citation type="submission" date="2021-01" db="EMBL/GenBank/DDBJ databases">
        <title>Chromosome-level genome assembly of a human fungal pathogen reveals clustering of transcriptionally co-regulated genes.</title>
        <authorList>
            <person name="Voorhies M."/>
            <person name="Cohen S."/>
            <person name="Shea T.P."/>
            <person name="Petrus S."/>
            <person name="Munoz J.F."/>
            <person name="Poplawski S."/>
            <person name="Goldman W.E."/>
            <person name="Michael T."/>
            <person name="Cuomo C.A."/>
            <person name="Sil A."/>
            <person name="Beyhan S."/>
        </authorList>
    </citation>
    <scope>NUCLEOTIDE SEQUENCE</scope>
    <source>
        <strain evidence="1">H88</strain>
    </source>
</reference>
<evidence type="ECO:0000313" key="2">
    <source>
        <dbReference type="Proteomes" id="UP000663419"/>
    </source>
</evidence>
<organism evidence="1 2">
    <name type="scientific">Ajellomyces capsulatus (strain H88)</name>
    <name type="common">Darling's disease fungus</name>
    <name type="synonym">Histoplasma capsulatum</name>
    <dbReference type="NCBI Taxonomy" id="544711"/>
    <lineage>
        <taxon>Eukaryota</taxon>
        <taxon>Fungi</taxon>
        <taxon>Dikarya</taxon>
        <taxon>Ascomycota</taxon>
        <taxon>Pezizomycotina</taxon>
        <taxon>Eurotiomycetes</taxon>
        <taxon>Eurotiomycetidae</taxon>
        <taxon>Onygenales</taxon>
        <taxon>Ajellomycetaceae</taxon>
        <taxon>Histoplasma</taxon>
    </lineage>
</organism>
<name>A0A8A1LEQ2_AJEC8</name>
<accession>A0A8A1LEQ2</accession>
<dbReference type="Proteomes" id="UP000663419">
    <property type="component" value="Chromosome 1"/>
</dbReference>
<dbReference type="EMBL" id="CP069102">
    <property type="protein sequence ID" value="QSS50472.1"/>
    <property type="molecule type" value="Genomic_DNA"/>
</dbReference>